<feature type="region of interest" description="Disordered" evidence="1">
    <location>
        <begin position="1"/>
        <end position="25"/>
    </location>
</feature>
<evidence type="ECO:0000313" key="3">
    <source>
        <dbReference type="Proteomes" id="UP001457282"/>
    </source>
</evidence>
<accession>A0AAW1XEP2</accession>
<gene>
    <name evidence="2" type="ORF">M0R45_021352</name>
</gene>
<organism evidence="2 3">
    <name type="scientific">Rubus argutus</name>
    <name type="common">Southern blackberry</name>
    <dbReference type="NCBI Taxonomy" id="59490"/>
    <lineage>
        <taxon>Eukaryota</taxon>
        <taxon>Viridiplantae</taxon>
        <taxon>Streptophyta</taxon>
        <taxon>Embryophyta</taxon>
        <taxon>Tracheophyta</taxon>
        <taxon>Spermatophyta</taxon>
        <taxon>Magnoliopsida</taxon>
        <taxon>eudicotyledons</taxon>
        <taxon>Gunneridae</taxon>
        <taxon>Pentapetalae</taxon>
        <taxon>rosids</taxon>
        <taxon>fabids</taxon>
        <taxon>Rosales</taxon>
        <taxon>Rosaceae</taxon>
        <taxon>Rosoideae</taxon>
        <taxon>Rosoideae incertae sedis</taxon>
        <taxon>Rubus</taxon>
    </lineage>
</organism>
<feature type="compositionally biased region" description="Polar residues" evidence="1">
    <location>
        <begin position="1"/>
        <end position="22"/>
    </location>
</feature>
<dbReference type="EMBL" id="JBEDUW010000004">
    <property type="protein sequence ID" value="KAK9934200.1"/>
    <property type="molecule type" value="Genomic_DNA"/>
</dbReference>
<proteinExistence type="predicted"/>
<evidence type="ECO:0000256" key="1">
    <source>
        <dbReference type="SAM" id="MobiDB-lite"/>
    </source>
</evidence>
<protein>
    <submittedName>
        <fullName evidence="2">Uncharacterized protein</fullName>
    </submittedName>
</protein>
<evidence type="ECO:0000313" key="2">
    <source>
        <dbReference type="EMBL" id="KAK9934200.1"/>
    </source>
</evidence>
<dbReference type="AlphaFoldDB" id="A0AAW1XEP2"/>
<comment type="caution">
    <text evidence="2">The sequence shown here is derived from an EMBL/GenBank/DDBJ whole genome shotgun (WGS) entry which is preliminary data.</text>
</comment>
<dbReference type="Proteomes" id="UP001457282">
    <property type="component" value="Unassembled WGS sequence"/>
</dbReference>
<reference evidence="2 3" key="1">
    <citation type="journal article" date="2023" name="G3 (Bethesda)">
        <title>A chromosome-length genome assembly and annotation of blackberry (Rubus argutus, cv. 'Hillquist').</title>
        <authorList>
            <person name="Bruna T."/>
            <person name="Aryal R."/>
            <person name="Dudchenko O."/>
            <person name="Sargent D.J."/>
            <person name="Mead D."/>
            <person name="Buti M."/>
            <person name="Cavallini A."/>
            <person name="Hytonen T."/>
            <person name="Andres J."/>
            <person name="Pham M."/>
            <person name="Weisz D."/>
            <person name="Mascagni F."/>
            <person name="Usai G."/>
            <person name="Natali L."/>
            <person name="Bassil N."/>
            <person name="Fernandez G.E."/>
            <person name="Lomsadze A."/>
            <person name="Armour M."/>
            <person name="Olukolu B."/>
            <person name="Poorten T."/>
            <person name="Britton C."/>
            <person name="Davik J."/>
            <person name="Ashrafi H."/>
            <person name="Aiden E.L."/>
            <person name="Borodovsky M."/>
            <person name="Worthington M."/>
        </authorList>
    </citation>
    <scope>NUCLEOTIDE SEQUENCE [LARGE SCALE GENOMIC DNA]</scope>
    <source>
        <strain evidence="2">PI 553951</strain>
    </source>
</reference>
<sequence>MGPSTSYRSGSPRRSMQNQNESGGVRIRMKRDVKCQLEALDEDIIYDYLPGFSVSNDERILIIMVQEYVAYEQLQANYFDHCE</sequence>
<name>A0AAW1XEP2_RUBAR</name>
<keyword evidence="3" id="KW-1185">Reference proteome</keyword>